<evidence type="ECO:0000313" key="3">
    <source>
        <dbReference type="Proteomes" id="UP000074310"/>
    </source>
</evidence>
<name>A0A147I1E7_9SPHN</name>
<dbReference type="InterPro" id="IPR013429">
    <property type="entry name" value="Regulatory_FmdB_Zinc_ribbon"/>
</dbReference>
<proteinExistence type="predicted"/>
<keyword evidence="3" id="KW-1185">Reference proteome</keyword>
<accession>A0A147I1E7</accession>
<dbReference type="EMBL" id="LDTB01000040">
    <property type="protein sequence ID" value="KTT71402.1"/>
    <property type="molecule type" value="Genomic_DNA"/>
</dbReference>
<protein>
    <recommendedName>
        <fullName evidence="1">Putative regulatory protein FmdB zinc ribbon domain-containing protein</fullName>
    </recommendedName>
</protein>
<sequence>MIVFDLRCATDGHVFEAWFASSAAFDDQRERQLLACPMCGGAAVEKAVMAPNVSPKANRAPAPDRARALLAELARAQAEALAGSRWVGGDFASEARAMHVGDKPDVAIHGQASLAEAKQLLEEGVPIAPLPLPVVPPAKVN</sequence>
<dbReference type="SMART" id="SM00834">
    <property type="entry name" value="CxxC_CXXC_SSSS"/>
    <property type="match status" value="1"/>
</dbReference>
<evidence type="ECO:0000313" key="2">
    <source>
        <dbReference type="EMBL" id="KTT71402.1"/>
    </source>
</evidence>
<dbReference type="InterPro" id="IPR009562">
    <property type="entry name" value="DUF1178"/>
</dbReference>
<dbReference type="Proteomes" id="UP000074310">
    <property type="component" value="Unassembled WGS sequence"/>
</dbReference>
<dbReference type="PIRSF" id="PIRSF032131">
    <property type="entry name" value="UCP032131"/>
    <property type="match status" value="1"/>
</dbReference>
<dbReference type="OrthoDB" id="9799894at2"/>
<feature type="domain" description="Putative regulatory protein FmdB zinc ribbon" evidence="1">
    <location>
        <begin position="1"/>
        <end position="49"/>
    </location>
</feature>
<comment type="caution">
    <text evidence="2">The sequence shown here is derived from an EMBL/GenBank/DDBJ whole genome shotgun (WGS) entry which is preliminary data.</text>
</comment>
<dbReference type="PATRIC" id="fig|869719.3.peg.2055"/>
<organism evidence="2 3">
    <name type="scientific">Sphingomonas endophytica</name>
    <dbReference type="NCBI Taxonomy" id="869719"/>
    <lineage>
        <taxon>Bacteria</taxon>
        <taxon>Pseudomonadati</taxon>
        <taxon>Pseudomonadota</taxon>
        <taxon>Alphaproteobacteria</taxon>
        <taxon>Sphingomonadales</taxon>
        <taxon>Sphingomonadaceae</taxon>
        <taxon>Sphingomonas</taxon>
    </lineage>
</organism>
<dbReference type="AlphaFoldDB" id="A0A147I1E7"/>
<evidence type="ECO:0000259" key="1">
    <source>
        <dbReference type="SMART" id="SM00834"/>
    </source>
</evidence>
<dbReference type="Pfam" id="PF06676">
    <property type="entry name" value="DUF1178"/>
    <property type="match status" value="1"/>
</dbReference>
<reference evidence="2 3" key="1">
    <citation type="journal article" date="2016" name="Front. Microbiol.">
        <title>Genomic Resource of Rice Seed Associated Bacteria.</title>
        <authorList>
            <person name="Midha S."/>
            <person name="Bansal K."/>
            <person name="Sharma S."/>
            <person name="Kumar N."/>
            <person name="Patil P.P."/>
            <person name="Chaudhry V."/>
            <person name="Patil P.B."/>
        </authorList>
    </citation>
    <scope>NUCLEOTIDE SEQUENCE [LARGE SCALE GENOMIC DNA]</scope>
    <source>
        <strain evidence="2 3">NS334</strain>
    </source>
</reference>
<dbReference type="RefSeq" id="WP_058755923.1">
    <property type="nucleotide sequence ID" value="NZ_LDTB01000040.1"/>
</dbReference>
<gene>
    <name evidence="2" type="ORF">NS334_10540</name>
</gene>